<protein>
    <submittedName>
        <fullName evidence="2">Uncharacterized protein</fullName>
    </submittedName>
</protein>
<keyword evidence="1" id="KW-1133">Transmembrane helix</keyword>
<gene>
    <name evidence="2" type="ORF">SPHA_45768</name>
</gene>
<feature type="transmembrane region" description="Helical" evidence="1">
    <location>
        <begin position="373"/>
        <end position="392"/>
    </location>
</feature>
<evidence type="ECO:0000313" key="2">
    <source>
        <dbReference type="EMBL" id="CAE1286085.1"/>
    </source>
</evidence>
<comment type="caution">
    <text evidence="2">The sequence shown here is derived from an EMBL/GenBank/DDBJ whole genome shotgun (WGS) entry which is preliminary data.</text>
</comment>
<evidence type="ECO:0000313" key="3">
    <source>
        <dbReference type="Proteomes" id="UP000597762"/>
    </source>
</evidence>
<name>A0A812D1I4_ACAPH</name>
<organism evidence="2 3">
    <name type="scientific">Acanthosepion pharaonis</name>
    <name type="common">Pharaoh cuttlefish</name>
    <name type="synonym">Sepia pharaonis</name>
    <dbReference type="NCBI Taxonomy" id="158019"/>
    <lineage>
        <taxon>Eukaryota</taxon>
        <taxon>Metazoa</taxon>
        <taxon>Spiralia</taxon>
        <taxon>Lophotrochozoa</taxon>
        <taxon>Mollusca</taxon>
        <taxon>Cephalopoda</taxon>
        <taxon>Coleoidea</taxon>
        <taxon>Decapodiformes</taxon>
        <taxon>Sepiida</taxon>
        <taxon>Sepiina</taxon>
        <taxon>Sepiidae</taxon>
        <taxon>Acanthosepion</taxon>
    </lineage>
</organism>
<dbReference type="AlphaFoldDB" id="A0A812D1I4"/>
<keyword evidence="1" id="KW-0472">Membrane</keyword>
<keyword evidence="3" id="KW-1185">Reference proteome</keyword>
<feature type="transmembrane region" description="Helical" evidence="1">
    <location>
        <begin position="341"/>
        <end position="361"/>
    </location>
</feature>
<feature type="transmembrane region" description="Helical" evidence="1">
    <location>
        <begin position="129"/>
        <end position="148"/>
    </location>
</feature>
<sequence>MTGLLHYSSSPFLFLFLFFFFPSFFLPLGSPNFSNNAGCHNPPLTDLSFTRNVLFIFFCSTCNVMFFSFSSGPSLFFFWPVRISYVAVPAIVDDDLLPYTFFGASIPSVCSTSFLRSSSNLTRFRVRRGSALPIFSPLLTFIVFWAWFTIIMGTNSAASTTVSHRVTSLSSRPFPSPGTNCRGPLHTVFPDINLPFPDTAVLGGNFTSSSTTMVISSSGGHPNGVLSPFTTNTVLFTFPVLTGSLTIPFISRGAPSACVTSMSASRNLLFRFTRLYVSSLINDTDAPVSTKALISLPPISALQDSSFSCFLFRCPGLLQNQHLLVGQLAAKWPARPHVQHFALSLFNWVGLVSIPGGTVLYSSGSPVHWSKLLFLFFLTGPPSLLILGWPAGFSLGRSLGLSFLC</sequence>
<dbReference type="EMBL" id="CAHIKZ030002379">
    <property type="protein sequence ID" value="CAE1286085.1"/>
    <property type="molecule type" value="Genomic_DNA"/>
</dbReference>
<accession>A0A812D1I4</accession>
<keyword evidence="1" id="KW-0812">Transmembrane</keyword>
<feature type="transmembrane region" description="Helical" evidence="1">
    <location>
        <begin position="12"/>
        <end position="29"/>
    </location>
</feature>
<proteinExistence type="predicted"/>
<dbReference type="Proteomes" id="UP000597762">
    <property type="component" value="Unassembled WGS sequence"/>
</dbReference>
<feature type="transmembrane region" description="Helical" evidence="1">
    <location>
        <begin position="49"/>
        <end position="68"/>
    </location>
</feature>
<feature type="transmembrane region" description="Helical" evidence="1">
    <location>
        <begin position="98"/>
        <end position="117"/>
    </location>
</feature>
<reference evidence="2" key="1">
    <citation type="submission" date="2021-01" db="EMBL/GenBank/DDBJ databases">
        <authorList>
            <person name="Li R."/>
            <person name="Bekaert M."/>
        </authorList>
    </citation>
    <scope>NUCLEOTIDE SEQUENCE</scope>
    <source>
        <strain evidence="2">Farmed</strain>
    </source>
</reference>
<evidence type="ECO:0000256" key="1">
    <source>
        <dbReference type="SAM" id="Phobius"/>
    </source>
</evidence>